<dbReference type="Pfam" id="PF13567">
    <property type="entry name" value="DUF4131"/>
    <property type="match status" value="1"/>
</dbReference>
<dbReference type="InterPro" id="IPR025405">
    <property type="entry name" value="DUF4131"/>
</dbReference>
<feature type="transmembrane region" description="Helical" evidence="6">
    <location>
        <begin position="97"/>
        <end position="117"/>
    </location>
</feature>
<evidence type="ECO:0000256" key="1">
    <source>
        <dbReference type="ARBA" id="ARBA00004651"/>
    </source>
</evidence>
<name>A0ABS3KSB5_9PROT</name>
<dbReference type="RefSeq" id="WP_207418277.1">
    <property type="nucleotide sequence ID" value="NZ_CP061177.1"/>
</dbReference>
<dbReference type="PANTHER" id="PTHR30619">
    <property type="entry name" value="DNA INTERNALIZATION/COMPETENCE PROTEIN COMEC/REC2"/>
    <property type="match status" value="1"/>
</dbReference>
<keyword evidence="10" id="KW-1185">Reference proteome</keyword>
<evidence type="ECO:0000256" key="4">
    <source>
        <dbReference type="ARBA" id="ARBA00022989"/>
    </source>
</evidence>
<keyword evidence="4 6" id="KW-1133">Transmembrane helix</keyword>
<feature type="transmembrane region" description="Helical" evidence="6">
    <location>
        <begin position="462"/>
        <end position="486"/>
    </location>
</feature>
<feature type="transmembrane region" description="Helical" evidence="6">
    <location>
        <begin position="521"/>
        <end position="542"/>
    </location>
</feature>
<reference evidence="9 10" key="1">
    <citation type="submission" date="2020-09" db="EMBL/GenBank/DDBJ databases">
        <title>Roseomonas.</title>
        <authorList>
            <person name="Zhu W."/>
        </authorList>
    </citation>
    <scope>NUCLEOTIDE SEQUENCE [LARGE SCALE GENOMIC DNA]</scope>
    <source>
        <strain evidence="9 10">573</strain>
    </source>
</reference>
<gene>
    <name evidence="9" type="ORF">IAI61_15045</name>
</gene>
<dbReference type="Pfam" id="PF03772">
    <property type="entry name" value="Competence"/>
    <property type="match status" value="1"/>
</dbReference>
<dbReference type="InterPro" id="IPR004477">
    <property type="entry name" value="ComEC_N"/>
</dbReference>
<feature type="transmembrane region" description="Helical" evidence="6">
    <location>
        <begin position="391"/>
        <end position="409"/>
    </location>
</feature>
<keyword evidence="5 6" id="KW-0472">Membrane</keyword>
<evidence type="ECO:0000256" key="2">
    <source>
        <dbReference type="ARBA" id="ARBA00022475"/>
    </source>
</evidence>
<comment type="caution">
    <text evidence="9">The sequence shown here is derived from an EMBL/GenBank/DDBJ whole genome shotgun (WGS) entry which is preliminary data.</text>
</comment>
<evidence type="ECO:0000256" key="5">
    <source>
        <dbReference type="ARBA" id="ARBA00023136"/>
    </source>
</evidence>
<feature type="transmembrane region" description="Helical" evidence="6">
    <location>
        <begin position="49"/>
        <end position="67"/>
    </location>
</feature>
<dbReference type="InterPro" id="IPR052159">
    <property type="entry name" value="Competence_DNA_uptake"/>
</dbReference>
<proteinExistence type="predicted"/>
<feature type="transmembrane region" description="Helical" evidence="6">
    <location>
        <begin position="284"/>
        <end position="310"/>
    </location>
</feature>
<evidence type="ECO:0000313" key="9">
    <source>
        <dbReference type="EMBL" id="MBO1080356.1"/>
    </source>
</evidence>
<feature type="transmembrane region" description="Helical" evidence="6">
    <location>
        <begin position="493"/>
        <end position="515"/>
    </location>
</feature>
<comment type="subcellular location">
    <subcellularLocation>
        <location evidence="1">Cell membrane</location>
        <topology evidence="1">Multi-pass membrane protein</topology>
    </subcellularLocation>
</comment>
<dbReference type="Proteomes" id="UP001518989">
    <property type="component" value="Unassembled WGS sequence"/>
</dbReference>
<dbReference type="EMBL" id="JACTNG010000008">
    <property type="protein sequence ID" value="MBO1080356.1"/>
    <property type="molecule type" value="Genomic_DNA"/>
</dbReference>
<organism evidence="9 10">
    <name type="scientific">Roseomonas haemaphysalidis</name>
    <dbReference type="NCBI Taxonomy" id="2768162"/>
    <lineage>
        <taxon>Bacteria</taxon>
        <taxon>Pseudomonadati</taxon>
        <taxon>Pseudomonadota</taxon>
        <taxon>Alphaproteobacteria</taxon>
        <taxon>Acetobacterales</taxon>
        <taxon>Roseomonadaceae</taxon>
        <taxon>Roseomonas</taxon>
    </lineage>
</organism>
<evidence type="ECO:0000259" key="8">
    <source>
        <dbReference type="Pfam" id="PF13567"/>
    </source>
</evidence>
<accession>A0ABS3KSB5</accession>
<evidence type="ECO:0000259" key="7">
    <source>
        <dbReference type="Pfam" id="PF03772"/>
    </source>
</evidence>
<feature type="transmembrane region" description="Helical" evidence="6">
    <location>
        <begin position="73"/>
        <end position="90"/>
    </location>
</feature>
<sequence length="738" mass="78340">MGATIAPRALPDPLPAGGAGRPAGLIGRLRLPRSWAFAEGCLAAEWTRLPLWLPVAFGCGIVAYFSLDREPGLEALWLALPMLLAALLLLRRHPLAAWFASSAGLALLGLGVAAWHAHRLPPMPDLPNKAVVVEGVVESVDALAEGLRVTLTAPRLSADSPPLLRNLRIRLRAKDALVPEPGDHLRVRALIRAPAPPAYPGAWDFQRNAFFSGLGGSGFAIGEAERLEEAAPAGSSFARLRQQVEARVRGQIPGGAGAVASALLTGSQSAIPATDLDAMRDSGLAHLLSVSGLHIAIVMGLSFGILRWLLAFIPWLALRGDSRALAAPGSLIVGLGYVLLTGAQVPMLRSFAMAALVTLGILIGRRALSLRALAVAAAAVMLLQPDAVMGASFQMSFAAVMVLIAGNEWAGPTLRRWRAGAGWWRKPALLLLGLVMTSVLAGAATTPFGLHHFGRLQVYGVLSNAVAIPLTSILVMPAGMAAMALMPLGLEHWALVPMGWGVEATLFVAHAVAAWPGAALAAAPIPAWGLGLTAFGLIWLCLWQRRWRLLGVPMMVLGLASAAWVTPPDILVSGDARLIAFRTPDAVYLQRASGASGLTRDSWLRSWGEEAATPVPAEGRTEEGAMDCTLTACRFQPRPDVPAAMLLRLERAPRRNETAPPVQAGEHCGRSEVMISPEPIRGRCRSTAVVDRFSVWRDGPHAIWLTADGVRIVSDRAWRGQRPWVPPPPRPAAERAAQ</sequence>
<keyword evidence="2" id="KW-1003">Cell membrane</keyword>
<evidence type="ECO:0000256" key="6">
    <source>
        <dbReference type="SAM" id="Phobius"/>
    </source>
</evidence>
<feature type="domain" description="ComEC/Rec2-related protein" evidence="7">
    <location>
        <begin position="263"/>
        <end position="546"/>
    </location>
</feature>
<protein>
    <submittedName>
        <fullName evidence="9">ComEC/Rec2 family competence protein</fullName>
    </submittedName>
</protein>
<feature type="domain" description="DUF4131" evidence="8">
    <location>
        <begin position="76"/>
        <end position="220"/>
    </location>
</feature>
<evidence type="ECO:0000313" key="10">
    <source>
        <dbReference type="Proteomes" id="UP001518989"/>
    </source>
</evidence>
<feature type="transmembrane region" description="Helical" evidence="6">
    <location>
        <begin position="549"/>
        <end position="567"/>
    </location>
</feature>
<evidence type="ECO:0000256" key="3">
    <source>
        <dbReference type="ARBA" id="ARBA00022692"/>
    </source>
</evidence>
<dbReference type="NCBIfam" id="TIGR00360">
    <property type="entry name" value="ComEC_N-term"/>
    <property type="match status" value="1"/>
</dbReference>
<feature type="transmembrane region" description="Helical" evidence="6">
    <location>
        <begin position="322"/>
        <end position="340"/>
    </location>
</feature>
<feature type="transmembrane region" description="Helical" evidence="6">
    <location>
        <begin position="429"/>
        <end position="450"/>
    </location>
</feature>
<keyword evidence="3 6" id="KW-0812">Transmembrane</keyword>
<dbReference type="PANTHER" id="PTHR30619:SF1">
    <property type="entry name" value="RECOMBINATION PROTEIN 2"/>
    <property type="match status" value="1"/>
</dbReference>